<feature type="chain" id="PRO_5005567839" description="Protein CPL1-like domain-containing protein" evidence="2">
    <location>
        <begin position="22"/>
        <end position="306"/>
    </location>
</feature>
<sequence length="306" mass="31965">MNSVSIIVLMLGALSVYTVEGTFLPDGAKSSTHEPATVPPHGYQPEPTLFIPEGVYHPGTVRPGNFASGADEPVLPGSYESGYVRRPAADPATGQPPSATLHRITPTIGAPSLAQPHVAQSSAFLPVDFDSGTVRPGHFELGSGPDSYEPLTMTPGLHAPVPPVPVMLAPAYVALPAVRPPSASYEPTTPTFQVLPHAPLVPHVPTPSSGARRRIASIELDPESAQAKCPRSLSACSINQGTAWECLDLQEELTSCGRCGNDCLSLSYVANVGCQAGVCKIFSCAAPHKLTQQMDPTSGKMVDACV</sequence>
<feature type="domain" description="Protein CPL1-like" evidence="3">
    <location>
        <begin position="244"/>
        <end position="293"/>
    </location>
</feature>
<gene>
    <name evidence="4" type="ORF">VP01_826g5</name>
</gene>
<dbReference type="Proteomes" id="UP000037035">
    <property type="component" value="Unassembled WGS sequence"/>
</dbReference>
<evidence type="ECO:0000313" key="5">
    <source>
        <dbReference type="Proteomes" id="UP000037035"/>
    </source>
</evidence>
<feature type="region of interest" description="Disordered" evidence="1">
    <location>
        <begin position="77"/>
        <end position="104"/>
    </location>
</feature>
<name>A0A0L6UBY1_9BASI</name>
<dbReference type="VEuPathDB" id="FungiDB:VP01_826g5"/>
<dbReference type="OrthoDB" id="2499700at2759"/>
<dbReference type="Pfam" id="PF21671">
    <property type="entry name" value="CPL1-like"/>
    <property type="match status" value="1"/>
</dbReference>
<protein>
    <recommendedName>
        <fullName evidence="3">Protein CPL1-like domain-containing protein</fullName>
    </recommendedName>
</protein>
<dbReference type="EMBL" id="LAVV01013793">
    <property type="protein sequence ID" value="KNZ45315.1"/>
    <property type="molecule type" value="Genomic_DNA"/>
</dbReference>
<dbReference type="PANTHER" id="PTHR35192">
    <property type="entry name" value="PROTEIN, PUTATIVE-RELATED"/>
    <property type="match status" value="1"/>
</dbReference>
<proteinExistence type="predicted"/>
<evidence type="ECO:0000259" key="3">
    <source>
        <dbReference type="Pfam" id="PF21671"/>
    </source>
</evidence>
<evidence type="ECO:0000313" key="4">
    <source>
        <dbReference type="EMBL" id="KNZ45315.1"/>
    </source>
</evidence>
<comment type="caution">
    <text evidence="4">The sequence shown here is derived from an EMBL/GenBank/DDBJ whole genome shotgun (WGS) entry which is preliminary data.</text>
</comment>
<organism evidence="4 5">
    <name type="scientific">Puccinia sorghi</name>
    <dbReference type="NCBI Taxonomy" id="27349"/>
    <lineage>
        <taxon>Eukaryota</taxon>
        <taxon>Fungi</taxon>
        <taxon>Dikarya</taxon>
        <taxon>Basidiomycota</taxon>
        <taxon>Pucciniomycotina</taxon>
        <taxon>Pucciniomycetes</taxon>
        <taxon>Pucciniales</taxon>
        <taxon>Pucciniaceae</taxon>
        <taxon>Puccinia</taxon>
    </lineage>
</organism>
<evidence type="ECO:0000256" key="2">
    <source>
        <dbReference type="SAM" id="SignalP"/>
    </source>
</evidence>
<evidence type="ECO:0000256" key="1">
    <source>
        <dbReference type="SAM" id="MobiDB-lite"/>
    </source>
</evidence>
<dbReference type="InterPro" id="IPR038955">
    <property type="entry name" value="PriA/CPL1_fungi"/>
</dbReference>
<dbReference type="STRING" id="27349.A0A0L6UBY1"/>
<feature type="signal peptide" evidence="2">
    <location>
        <begin position="1"/>
        <end position="21"/>
    </location>
</feature>
<keyword evidence="5" id="KW-1185">Reference proteome</keyword>
<keyword evidence="2" id="KW-0732">Signal</keyword>
<dbReference type="InterPro" id="IPR048661">
    <property type="entry name" value="CPL1-like"/>
</dbReference>
<dbReference type="AlphaFoldDB" id="A0A0L6UBY1"/>
<accession>A0A0L6UBY1</accession>
<dbReference type="PANTHER" id="PTHR35192:SF2">
    <property type="entry name" value="APPLE DOMAIN-CONTAINING PROTEIN"/>
    <property type="match status" value="1"/>
</dbReference>
<reference evidence="4 5" key="1">
    <citation type="submission" date="2015-08" db="EMBL/GenBank/DDBJ databases">
        <title>Next Generation Sequencing and Analysis of the Genome of Puccinia sorghi L Schw, the Causal Agent of Maize Common Rust.</title>
        <authorList>
            <person name="Rochi L."/>
            <person name="Burguener G."/>
            <person name="Darino M."/>
            <person name="Turjanski A."/>
            <person name="Kreff E."/>
            <person name="Dieguez M.J."/>
            <person name="Sacco F."/>
        </authorList>
    </citation>
    <scope>NUCLEOTIDE SEQUENCE [LARGE SCALE GENOMIC DNA]</scope>
    <source>
        <strain evidence="4 5">RO10H11247</strain>
    </source>
</reference>